<dbReference type="InterPro" id="IPR023395">
    <property type="entry name" value="MCP_dom_sf"/>
</dbReference>
<evidence type="ECO:0000256" key="4">
    <source>
        <dbReference type="ARBA" id="ARBA00022692"/>
    </source>
</evidence>
<reference evidence="11 12" key="1">
    <citation type="journal article" date="2024" name="BMC Genomics">
        <title>De novo assembly and annotation of Popillia japonica's genome with initial clues to its potential as an invasive pest.</title>
        <authorList>
            <person name="Cucini C."/>
            <person name="Boschi S."/>
            <person name="Funari R."/>
            <person name="Cardaioli E."/>
            <person name="Iannotti N."/>
            <person name="Marturano G."/>
            <person name="Paoli F."/>
            <person name="Bruttini M."/>
            <person name="Carapelli A."/>
            <person name="Frati F."/>
            <person name="Nardi F."/>
        </authorList>
    </citation>
    <scope>NUCLEOTIDE SEQUENCE [LARGE SCALE GENOMIC DNA]</scope>
    <source>
        <strain evidence="11">DMR45628</strain>
    </source>
</reference>
<feature type="repeat" description="Solcar" evidence="9">
    <location>
        <begin position="101"/>
        <end position="193"/>
    </location>
</feature>
<name>A0AAW1JHU7_POPJA</name>
<comment type="subcellular location">
    <subcellularLocation>
        <location evidence="1">Mitochondrion membrane</location>
        <topology evidence="1">Multi-pass membrane protein</topology>
    </subcellularLocation>
</comment>
<dbReference type="GO" id="GO:0031966">
    <property type="term" value="C:mitochondrial membrane"/>
    <property type="evidence" value="ECO:0007669"/>
    <property type="project" value="UniProtKB-SubCell"/>
</dbReference>
<dbReference type="InterPro" id="IPR050567">
    <property type="entry name" value="Mitochondrial_Carrier"/>
</dbReference>
<evidence type="ECO:0000256" key="6">
    <source>
        <dbReference type="ARBA" id="ARBA00022989"/>
    </source>
</evidence>
<feature type="repeat" description="Solcar" evidence="9">
    <location>
        <begin position="2"/>
        <end position="83"/>
    </location>
</feature>
<evidence type="ECO:0000256" key="7">
    <source>
        <dbReference type="ARBA" id="ARBA00023128"/>
    </source>
</evidence>
<keyword evidence="4 9" id="KW-0812">Transmembrane</keyword>
<keyword evidence="6" id="KW-1133">Transmembrane helix</keyword>
<keyword evidence="7" id="KW-0496">Mitochondrion</keyword>
<dbReference type="PANTHER" id="PTHR45624">
    <property type="entry name" value="MITOCHONDRIAL BASIC AMINO ACIDS TRANSPORTER-RELATED"/>
    <property type="match status" value="1"/>
</dbReference>
<sequence>MFFNLHDFIAGWIGGIGGLVVGHPGDTIKVRQQTYNSTLWRAVKETYRYEGVRGFFKGMLFPLLTTGPASSVFFGVYGNSLHWLQSSSKSKVRFDDPFWQQKVFFAGCIGGLATVLATCPVELVKTVLQANTEGKGNWNRSLITRDTSMIGCIRSIYKQGGIPGLYRGLIPMMYRDVPTYGIYTWAYEFLMHYFYHAHILSDITRQILAGGCAGVVSWMFIIPLDVVKSRIQADNPLNPRYKGMVDCFYKSYKSDGMAIFNKGFLVVCLRAFPVNAATFVGYETALKILREYF</sequence>
<dbReference type="InterPro" id="IPR018108">
    <property type="entry name" value="MCP_transmembrane"/>
</dbReference>
<evidence type="ECO:0000256" key="10">
    <source>
        <dbReference type="RuleBase" id="RU000488"/>
    </source>
</evidence>
<keyword evidence="8 9" id="KW-0472">Membrane</keyword>
<dbReference type="GO" id="GO:0005289">
    <property type="term" value="F:high-affinity L-arginine transmembrane transporter activity"/>
    <property type="evidence" value="ECO:0007669"/>
    <property type="project" value="TreeGrafter"/>
</dbReference>
<comment type="similarity">
    <text evidence="2 10">Belongs to the mitochondrial carrier (TC 2.A.29) family.</text>
</comment>
<evidence type="ECO:0000313" key="11">
    <source>
        <dbReference type="EMBL" id="KAK9703197.1"/>
    </source>
</evidence>
<protein>
    <submittedName>
        <fullName evidence="11">Mitochondrial carrier protein</fullName>
    </submittedName>
</protein>
<proteinExistence type="inferred from homology"/>
<keyword evidence="5" id="KW-0677">Repeat</keyword>
<dbReference type="PANTHER" id="PTHR45624:SF1">
    <property type="entry name" value="SD08189P"/>
    <property type="match status" value="1"/>
</dbReference>
<evidence type="ECO:0000256" key="9">
    <source>
        <dbReference type="PROSITE-ProRule" id="PRU00282"/>
    </source>
</evidence>
<evidence type="ECO:0000256" key="5">
    <source>
        <dbReference type="ARBA" id="ARBA00022737"/>
    </source>
</evidence>
<organism evidence="11 12">
    <name type="scientific">Popillia japonica</name>
    <name type="common">Japanese beetle</name>
    <dbReference type="NCBI Taxonomy" id="7064"/>
    <lineage>
        <taxon>Eukaryota</taxon>
        <taxon>Metazoa</taxon>
        <taxon>Ecdysozoa</taxon>
        <taxon>Arthropoda</taxon>
        <taxon>Hexapoda</taxon>
        <taxon>Insecta</taxon>
        <taxon>Pterygota</taxon>
        <taxon>Neoptera</taxon>
        <taxon>Endopterygota</taxon>
        <taxon>Coleoptera</taxon>
        <taxon>Polyphaga</taxon>
        <taxon>Scarabaeiformia</taxon>
        <taxon>Scarabaeidae</taxon>
        <taxon>Rutelinae</taxon>
        <taxon>Popillia</taxon>
    </lineage>
</organism>
<dbReference type="PROSITE" id="PS50920">
    <property type="entry name" value="SOLCAR"/>
    <property type="match status" value="3"/>
</dbReference>
<evidence type="ECO:0000256" key="8">
    <source>
        <dbReference type="ARBA" id="ARBA00023136"/>
    </source>
</evidence>
<accession>A0AAW1JHU7</accession>
<dbReference type="SUPFAM" id="SSF103506">
    <property type="entry name" value="Mitochondrial carrier"/>
    <property type="match status" value="1"/>
</dbReference>
<comment type="caution">
    <text evidence="11">The sequence shown here is derived from an EMBL/GenBank/DDBJ whole genome shotgun (WGS) entry which is preliminary data.</text>
</comment>
<evidence type="ECO:0000256" key="1">
    <source>
        <dbReference type="ARBA" id="ARBA00004225"/>
    </source>
</evidence>
<dbReference type="Gene3D" id="1.50.40.10">
    <property type="entry name" value="Mitochondrial carrier domain"/>
    <property type="match status" value="1"/>
</dbReference>
<dbReference type="GO" id="GO:1990575">
    <property type="term" value="P:mitochondrial L-ornithine transmembrane transport"/>
    <property type="evidence" value="ECO:0007669"/>
    <property type="project" value="TreeGrafter"/>
</dbReference>
<evidence type="ECO:0000256" key="2">
    <source>
        <dbReference type="ARBA" id="ARBA00006375"/>
    </source>
</evidence>
<evidence type="ECO:0000313" key="12">
    <source>
        <dbReference type="Proteomes" id="UP001458880"/>
    </source>
</evidence>
<feature type="repeat" description="Solcar" evidence="9">
    <location>
        <begin position="201"/>
        <end position="288"/>
    </location>
</feature>
<keyword evidence="3 10" id="KW-0813">Transport</keyword>
<gene>
    <name evidence="11" type="ORF">QE152_g29505</name>
</gene>
<evidence type="ECO:0000256" key="3">
    <source>
        <dbReference type="ARBA" id="ARBA00022448"/>
    </source>
</evidence>
<dbReference type="Proteomes" id="UP001458880">
    <property type="component" value="Unassembled WGS sequence"/>
</dbReference>
<dbReference type="EMBL" id="JASPKY010000375">
    <property type="protein sequence ID" value="KAK9703197.1"/>
    <property type="molecule type" value="Genomic_DNA"/>
</dbReference>
<dbReference type="Pfam" id="PF00153">
    <property type="entry name" value="Mito_carr"/>
    <property type="match status" value="3"/>
</dbReference>
<dbReference type="AlphaFoldDB" id="A0AAW1JHU7"/>
<keyword evidence="12" id="KW-1185">Reference proteome</keyword>